<dbReference type="GO" id="GO:0016747">
    <property type="term" value="F:acyltransferase activity, transferring groups other than amino-acyl groups"/>
    <property type="evidence" value="ECO:0007669"/>
    <property type="project" value="InterPro"/>
</dbReference>
<evidence type="ECO:0000259" key="1">
    <source>
        <dbReference type="PROSITE" id="PS51186"/>
    </source>
</evidence>
<sequence length="148" mass="16261">MTAIRLCSPEDAGSVLPLVARFHEEYGLDTTEEHREMALTPLLEGSPLGAVWIFGPARAPVGYMVVTFSWSLAMGGMDAYLDEIYIRPSVRGRGIASEALHAVGKALREGNVRALHLEVDRSAPATQRLFEKAGFRLRDRFGLMGMTL</sequence>
<reference evidence="2 3" key="1">
    <citation type="submission" date="2017-03" db="EMBL/GenBank/DDBJ databases">
        <authorList>
            <person name="Afonso C.L."/>
            <person name="Miller P.J."/>
            <person name="Scott M.A."/>
            <person name="Spackman E."/>
            <person name="Goraichik I."/>
            <person name="Dimitrov K.M."/>
            <person name="Suarez D.L."/>
            <person name="Swayne D.E."/>
        </authorList>
    </citation>
    <scope>NUCLEOTIDE SEQUENCE [LARGE SCALE GENOMIC DNA]</scope>
    <source>
        <strain evidence="2 3">CECT 7023</strain>
    </source>
</reference>
<dbReference type="SUPFAM" id="SSF55729">
    <property type="entry name" value="Acyl-CoA N-acyltransferases (Nat)"/>
    <property type="match status" value="1"/>
</dbReference>
<evidence type="ECO:0000313" key="3">
    <source>
        <dbReference type="Proteomes" id="UP000193900"/>
    </source>
</evidence>
<dbReference type="InterPro" id="IPR000182">
    <property type="entry name" value="GNAT_dom"/>
</dbReference>
<keyword evidence="2" id="KW-0808">Transferase</keyword>
<dbReference type="CDD" id="cd04301">
    <property type="entry name" value="NAT_SF"/>
    <property type="match status" value="1"/>
</dbReference>
<evidence type="ECO:0000313" key="2">
    <source>
        <dbReference type="EMBL" id="SLN19276.1"/>
    </source>
</evidence>
<dbReference type="OrthoDB" id="9805924at2"/>
<dbReference type="InterPro" id="IPR016181">
    <property type="entry name" value="Acyl_CoA_acyltransferase"/>
</dbReference>
<dbReference type="PROSITE" id="PS51186">
    <property type="entry name" value="GNAT"/>
    <property type="match status" value="1"/>
</dbReference>
<organism evidence="2 3">
    <name type="scientific">Roseisalinus antarcticus</name>
    <dbReference type="NCBI Taxonomy" id="254357"/>
    <lineage>
        <taxon>Bacteria</taxon>
        <taxon>Pseudomonadati</taxon>
        <taxon>Pseudomonadota</taxon>
        <taxon>Alphaproteobacteria</taxon>
        <taxon>Rhodobacterales</taxon>
        <taxon>Roseobacteraceae</taxon>
        <taxon>Roseisalinus</taxon>
    </lineage>
</organism>
<feature type="domain" description="N-acetyltransferase" evidence="1">
    <location>
        <begin position="2"/>
        <end position="148"/>
    </location>
</feature>
<gene>
    <name evidence="2" type="ORF">ROA7023_00447</name>
</gene>
<keyword evidence="3" id="KW-1185">Reference proteome</keyword>
<dbReference type="AlphaFoldDB" id="A0A1Y5RP46"/>
<dbReference type="Proteomes" id="UP000193900">
    <property type="component" value="Unassembled WGS sequence"/>
</dbReference>
<name>A0A1Y5RP46_9RHOB</name>
<protein>
    <submittedName>
        <fullName evidence="2">Acetyltransferase (GNAT) family protein</fullName>
    </submittedName>
</protein>
<dbReference type="RefSeq" id="WP_085877348.1">
    <property type="nucleotide sequence ID" value="NZ_FWFZ01000001.1"/>
</dbReference>
<dbReference type="EMBL" id="FWFZ01000001">
    <property type="protein sequence ID" value="SLN19276.1"/>
    <property type="molecule type" value="Genomic_DNA"/>
</dbReference>
<dbReference type="Gene3D" id="3.40.630.30">
    <property type="match status" value="1"/>
</dbReference>
<proteinExistence type="predicted"/>
<accession>A0A1Y5RP46</accession>
<dbReference type="Pfam" id="PF00583">
    <property type="entry name" value="Acetyltransf_1"/>
    <property type="match status" value="1"/>
</dbReference>